<keyword evidence="2" id="KW-1185">Reference proteome</keyword>
<dbReference type="RefSeq" id="WP_016542027.1">
    <property type="nucleotide sequence ID" value="NZ_ASQH01000014.1"/>
</dbReference>
<proteinExistence type="predicted"/>
<evidence type="ECO:0008006" key="3">
    <source>
        <dbReference type="Google" id="ProtNLM"/>
    </source>
</evidence>
<name>A0A829HD53_9GAMM</name>
<accession>A0A829HD53</accession>
<evidence type="ECO:0000313" key="1">
    <source>
        <dbReference type="EMBL" id="EPF75019.1"/>
    </source>
</evidence>
<reference evidence="1 2" key="1">
    <citation type="submission" date="2013-06" db="EMBL/GenBank/DDBJ databases">
        <title>The Genome Sequence of Acinetobacter gyllenbergii CIP 110306.</title>
        <authorList>
            <consortium name="The Broad Institute Genome Sequencing Platform"/>
            <consortium name="The Broad Institute Genome Sequencing Center for Infectious Disease"/>
            <person name="Cerqueira G."/>
            <person name="Feldgarden M."/>
            <person name="Courvalin P."/>
            <person name="Perichon B."/>
            <person name="Grillot-Courvalin C."/>
            <person name="Clermont D."/>
            <person name="Rocha E."/>
            <person name="Yoon E.-J."/>
            <person name="Nemec A."/>
            <person name="Young S.K."/>
            <person name="Zeng Q."/>
            <person name="Gargeya S."/>
            <person name="Fitzgerald M."/>
            <person name="Abouelleil A."/>
            <person name="Alvarado L."/>
            <person name="Berlin A.M."/>
            <person name="Chapman S.B."/>
            <person name="Dewar J."/>
            <person name="Goldberg J."/>
            <person name="Griggs A."/>
            <person name="Gujja S."/>
            <person name="Hansen M."/>
            <person name="Howarth C."/>
            <person name="Imamovic A."/>
            <person name="Larimer J."/>
            <person name="McCowan C."/>
            <person name="Murphy C."/>
            <person name="Pearson M."/>
            <person name="Priest M."/>
            <person name="Roberts A."/>
            <person name="Saif S."/>
            <person name="Shea T."/>
            <person name="Sykes S."/>
            <person name="Wortman J."/>
            <person name="Nusbaum C."/>
            <person name="Birren B."/>
        </authorList>
    </citation>
    <scope>NUCLEOTIDE SEQUENCE [LARGE SCALE GENOMIC DNA]</scope>
    <source>
        <strain evidence="1 2">CIP 110306</strain>
    </source>
</reference>
<sequence length="92" mass="10855">MLEARYRVKDLVNYTERQAKDYVDRSGHRRRLSYRPASKGLLNIAESTFWKMVRSGDFPKPTYLTSSIPTWAESQISIWLKARSKKVEVNFK</sequence>
<dbReference type="EMBL" id="ATGG01000027">
    <property type="protein sequence ID" value="EPF75019.1"/>
    <property type="molecule type" value="Genomic_DNA"/>
</dbReference>
<gene>
    <name evidence="1" type="ORF">F957_03215</name>
</gene>
<evidence type="ECO:0000313" key="2">
    <source>
        <dbReference type="Proteomes" id="UP000014523"/>
    </source>
</evidence>
<protein>
    <recommendedName>
        <fullName evidence="3">AlpA family phage regulatory protein</fullName>
    </recommendedName>
</protein>
<comment type="caution">
    <text evidence="1">The sequence shown here is derived from an EMBL/GenBank/DDBJ whole genome shotgun (WGS) entry which is preliminary data.</text>
</comment>
<organism evidence="1 2">
    <name type="scientific">Acinetobacter gyllenbergii CIP 110306 = MTCC 11365</name>
    <dbReference type="NCBI Taxonomy" id="1217657"/>
    <lineage>
        <taxon>Bacteria</taxon>
        <taxon>Pseudomonadati</taxon>
        <taxon>Pseudomonadota</taxon>
        <taxon>Gammaproteobacteria</taxon>
        <taxon>Moraxellales</taxon>
        <taxon>Moraxellaceae</taxon>
        <taxon>Acinetobacter</taxon>
    </lineage>
</organism>
<dbReference type="Proteomes" id="UP000014523">
    <property type="component" value="Unassembled WGS sequence"/>
</dbReference>
<dbReference type="AlphaFoldDB" id="A0A829HD53"/>